<dbReference type="EMBL" id="LACI01001218">
    <property type="protein sequence ID" value="KJU84958.1"/>
    <property type="molecule type" value="Genomic_DNA"/>
</dbReference>
<evidence type="ECO:0000313" key="1">
    <source>
        <dbReference type="EMBL" id="KJU84958.1"/>
    </source>
</evidence>
<dbReference type="AlphaFoldDB" id="A0A0F3GWB5"/>
<gene>
    <name evidence="1" type="ORF">MBAV_002847</name>
</gene>
<name>A0A0F3GWB5_9BACT</name>
<protein>
    <submittedName>
        <fullName evidence="1">Uncharacterized protein</fullName>
    </submittedName>
</protein>
<organism evidence="1 2">
    <name type="scientific">Candidatus Magnetobacterium bavaricum</name>
    <dbReference type="NCBI Taxonomy" id="29290"/>
    <lineage>
        <taxon>Bacteria</taxon>
        <taxon>Pseudomonadati</taxon>
        <taxon>Nitrospirota</taxon>
        <taxon>Thermodesulfovibrionia</taxon>
        <taxon>Thermodesulfovibrionales</taxon>
        <taxon>Candidatus Magnetobacteriaceae</taxon>
        <taxon>Candidatus Magnetobacterium</taxon>
    </lineage>
</organism>
<reference evidence="1 2" key="1">
    <citation type="submission" date="2015-02" db="EMBL/GenBank/DDBJ databases">
        <title>Single-cell genomics of uncultivated deep-branching MTB reveals a conserved set of magnetosome genes.</title>
        <authorList>
            <person name="Kolinko S."/>
            <person name="Richter M."/>
            <person name="Glockner F.O."/>
            <person name="Brachmann A."/>
            <person name="Schuler D."/>
        </authorList>
    </citation>
    <scope>NUCLEOTIDE SEQUENCE [LARGE SCALE GENOMIC DNA]</scope>
    <source>
        <strain evidence="1">TM-1</strain>
    </source>
</reference>
<proteinExistence type="predicted"/>
<sequence length="58" mass="6675">MLEKQFPVINVPKVIDNMPAMQPFHANWKELLDGYARYVPAKYYGDVEKLANMPGGMF</sequence>
<accession>A0A0F3GWB5</accession>
<comment type="caution">
    <text evidence="1">The sequence shown here is derived from an EMBL/GenBank/DDBJ whole genome shotgun (WGS) entry which is preliminary data.</text>
</comment>
<dbReference type="Proteomes" id="UP000033423">
    <property type="component" value="Unassembled WGS sequence"/>
</dbReference>
<keyword evidence="2" id="KW-1185">Reference proteome</keyword>
<evidence type="ECO:0000313" key="2">
    <source>
        <dbReference type="Proteomes" id="UP000033423"/>
    </source>
</evidence>